<feature type="transmembrane region" description="Helical" evidence="1">
    <location>
        <begin position="171"/>
        <end position="199"/>
    </location>
</feature>
<evidence type="ECO:0000313" key="2">
    <source>
        <dbReference type="EMBL" id="VDP92205.1"/>
    </source>
</evidence>
<sequence length="214" mass="24643">MTSMLLNFIFKDILSLSDEMDHWKSVSTKQKNSTSSERRRADLFVRLLEPAVKECLCLENSAHTNAIISKSKSSSDRNADNVIGLGLTELLDVLDTHVTDTLDELWRCLDPEAIQPFPESRMRQLIEAIGYWIVKIIKTHLGCIEHGKQNKETSVSSIWTLEFSQVSYCLILYQVVLVYFPTHLAYFTVSLILYFCILIRNKRQKGMKNPFVHL</sequence>
<keyword evidence="1" id="KW-1133">Transmembrane helix</keyword>
<dbReference type="OrthoDB" id="6287133at2759"/>
<dbReference type="EMBL" id="UZAN01058997">
    <property type="protein sequence ID" value="VDP92205.1"/>
    <property type="molecule type" value="Genomic_DNA"/>
</dbReference>
<gene>
    <name evidence="2" type="ORF">ECPE_LOCUS14933</name>
</gene>
<keyword evidence="1" id="KW-0812">Transmembrane</keyword>
<evidence type="ECO:0000313" key="3">
    <source>
        <dbReference type="Proteomes" id="UP000272942"/>
    </source>
</evidence>
<name>A0A183B6U8_9TREM</name>
<proteinExistence type="predicted"/>
<accession>A0A183B6U8</accession>
<evidence type="ECO:0000256" key="1">
    <source>
        <dbReference type="SAM" id="Phobius"/>
    </source>
</evidence>
<organism evidence="4">
    <name type="scientific">Echinostoma caproni</name>
    <dbReference type="NCBI Taxonomy" id="27848"/>
    <lineage>
        <taxon>Eukaryota</taxon>
        <taxon>Metazoa</taxon>
        <taxon>Spiralia</taxon>
        <taxon>Lophotrochozoa</taxon>
        <taxon>Platyhelminthes</taxon>
        <taxon>Trematoda</taxon>
        <taxon>Digenea</taxon>
        <taxon>Plagiorchiida</taxon>
        <taxon>Echinostomata</taxon>
        <taxon>Echinostomatoidea</taxon>
        <taxon>Echinostomatidae</taxon>
        <taxon>Echinostoma</taxon>
    </lineage>
</organism>
<dbReference type="WBParaSite" id="ECPE_0001497301-mRNA-1">
    <property type="protein sequence ID" value="ECPE_0001497301-mRNA-1"/>
    <property type="gene ID" value="ECPE_0001497301"/>
</dbReference>
<keyword evidence="1" id="KW-0472">Membrane</keyword>
<keyword evidence="3" id="KW-1185">Reference proteome</keyword>
<reference evidence="4" key="1">
    <citation type="submission" date="2016-06" db="UniProtKB">
        <authorList>
            <consortium name="WormBaseParasite"/>
        </authorList>
    </citation>
    <scope>IDENTIFICATION</scope>
</reference>
<reference evidence="2 3" key="2">
    <citation type="submission" date="2018-11" db="EMBL/GenBank/DDBJ databases">
        <authorList>
            <consortium name="Pathogen Informatics"/>
        </authorList>
    </citation>
    <scope>NUCLEOTIDE SEQUENCE [LARGE SCALE GENOMIC DNA]</scope>
    <source>
        <strain evidence="2 3">Egypt</strain>
    </source>
</reference>
<evidence type="ECO:0000313" key="4">
    <source>
        <dbReference type="WBParaSite" id="ECPE_0001497301-mRNA-1"/>
    </source>
</evidence>
<dbReference type="Proteomes" id="UP000272942">
    <property type="component" value="Unassembled WGS sequence"/>
</dbReference>
<protein>
    <submittedName>
        <fullName evidence="4">FANCI_S4 domain-containing protein</fullName>
    </submittedName>
</protein>
<dbReference type="AlphaFoldDB" id="A0A183B6U8"/>